<proteinExistence type="predicted"/>
<protein>
    <submittedName>
        <fullName evidence="2">Uncharacterized protein</fullName>
    </submittedName>
</protein>
<dbReference type="Proteomes" id="UP000287651">
    <property type="component" value="Unassembled WGS sequence"/>
</dbReference>
<sequence>MDYGGGWHGRGSDTTASSVADLYSGRGNEGSGRNKVDAGSSGKQRGHGSSEGWQPRGRCQQRRRGRWWSTDLKDSERSVANRVVEALEGTAPASRCRSRHVLQMG</sequence>
<evidence type="ECO:0000313" key="3">
    <source>
        <dbReference type="Proteomes" id="UP000287651"/>
    </source>
</evidence>
<evidence type="ECO:0000313" key="2">
    <source>
        <dbReference type="EMBL" id="RRT44205.1"/>
    </source>
</evidence>
<feature type="region of interest" description="Disordered" evidence="1">
    <location>
        <begin position="1"/>
        <end position="66"/>
    </location>
</feature>
<reference evidence="2 3" key="1">
    <citation type="journal article" date="2014" name="Agronomy (Basel)">
        <title>A Draft Genome Sequence for Ensete ventricosum, the Drought-Tolerant Tree Against Hunger.</title>
        <authorList>
            <person name="Harrison J."/>
            <person name="Moore K.A."/>
            <person name="Paszkiewicz K."/>
            <person name="Jones T."/>
            <person name="Grant M."/>
            <person name="Ambacheew D."/>
            <person name="Muzemil S."/>
            <person name="Studholme D.J."/>
        </authorList>
    </citation>
    <scope>NUCLEOTIDE SEQUENCE [LARGE SCALE GENOMIC DNA]</scope>
</reference>
<dbReference type="EMBL" id="AMZH03016618">
    <property type="protein sequence ID" value="RRT44205.1"/>
    <property type="molecule type" value="Genomic_DNA"/>
</dbReference>
<organism evidence="2 3">
    <name type="scientific">Ensete ventricosum</name>
    <name type="common">Abyssinian banana</name>
    <name type="synonym">Musa ensete</name>
    <dbReference type="NCBI Taxonomy" id="4639"/>
    <lineage>
        <taxon>Eukaryota</taxon>
        <taxon>Viridiplantae</taxon>
        <taxon>Streptophyta</taxon>
        <taxon>Embryophyta</taxon>
        <taxon>Tracheophyta</taxon>
        <taxon>Spermatophyta</taxon>
        <taxon>Magnoliopsida</taxon>
        <taxon>Liliopsida</taxon>
        <taxon>Zingiberales</taxon>
        <taxon>Musaceae</taxon>
        <taxon>Ensete</taxon>
    </lineage>
</organism>
<accession>A0A426XXI2</accession>
<gene>
    <name evidence="2" type="ORF">B296_00021303</name>
</gene>
<evidence type="ECO:0000256" key="1">
    <source>
        <dbReference type="SAM" id="MobiDB-lite"/>
    </source>
</evidence>
<dbReference type="AlphaFoldDB" id="A0A426XXI2"/>
<name>A0A426XXI2_ENSVE</name>
<comment type="caution">
    <text evidence="2">The sequence shown here is derived from an EMBL/GenBank/DDBJ whole genome shotgun (WGS) entry which is preliminary data.</text>
</comment>